<evidence type="ECO:0000313" key="1">
    <source>
        <dbReference type="EMBL" id="MDR7666952.1"/>
    </source>
</evidence>
<dbReference type="RefSeq" id="WP_310576981.1">
    <property type="nucleotide sequence ID" value="NZ_JAVKPK010000078.1"/>
</dbReference>
<keyword evidence="2" id="KW-1185">Reference proteome</keyword>
<protein>
    <submittedName>
        <fullName evidence="1">Uncharacterized protein</fullName>
    </submittedName>
</protein>
<comment type="caution">
    <text evidence="1">The sequence shown here is derived from an EMBL/GenBank/DDBJ whole genome shotgun (WGS) entry which is preliminary data.</text>
</comment>
<dbReference type="EMBL" id="JAVKPK010000078">
    <property type="protein sequence ID" value="MDR7666952.1"/>
    <property type="molecule type" value="Genomic_DNA"/>
</dbReference>
<name>A0ABU2D4P9_9EURY</name>
<reference evidence="2" key="1">
    <citation type="submission" date="2023-07" db="EMBL/GenBank/DDBJ databases">
        <title>Whole-genome sequencing of a new Methanosarcina sp. Z-7115.</title>
        <authorList>
            <person name="Zhilina T.N."/>
            <person name="Merkel A.Y."/>
        </authorList>
    </citation>
    <scope>NUCLEOTIDE SEQUENCE [LARGE SCALE GENOMIC DNA]</scope>
    <source>
        <strain evidence="2">Z-7115</strain>
    </source>
</reference>
<accession>A0ABU2D4P9</accession>
<sequence>MPALVLAGALDYPEVMRAADLLANEVKEQKGSFCPIMFMFRTGKTCRI</sequence>
<proteinExistence type="predicted"/>
<gene>
    <name evidence="1" type="ORF">RG963_14420</name>
</gene>
<evidence type="ECO:0000313" key="2">
    <source>
        <dbReference type="Proteomes" id="UP001246244"/>
    </source>
</evidence>
<dbReference type="Proteomes" id="UP001246244">
    <property type="component" value="Unassembled WGS sequence"/>
</dbReference>
<organism evidence="1 2">
    <name type="scientific">Methanosarcina baikalica</name>
    <dbReference type="NCBI Taxonomy" id="3073890"/>
    <lineage>
        <taxon>Archaea</taxon>
        <taxon>Methanobacteriati</taxon>
        <taxon>Methanobacteriota</taxon>
        <taxon>Stenosarchaea group</taxon>
        <taxon>Methanomicrobia</taxon>
        <taxon>Methanosarcinales</taxon>
        <taxon>Methanosarcinaceae</taxon>
        <taxon>Methanosarcina</taxon>
    </lineage>
</organism>